<dbReference type="InterPro" id="IPR019533">
    <property type="entry name" value="Peptidase_S26"/>
</dbReference>
<sequence>MNRVAKLRKRTVLVVQITCLALFVAEKFGRVSICAGSSMFPTLTGNGDLVVIARDKLTNSKIHKGMLVESISPLDPSIRVLKRITALEGECVQLDSKAEHAQKIRIPKGHVWLTGDNLQQSIDSRVYGPVSIALLKGVAKYRIWPSFKRL</sequence>
<evidence type="ECO:0000256" key="3">
    <source>
        <dbReference type="ARBA" id="ARBA00022801"/>
    </source>
</evidence>
<dbReference type="Pfam" id="PF10502">
    <property type="entry name" value="Peptidase_S26"/>
    <property type="match status" value="2"/>
</dbReference>
<keyword evidence="5" id="KW-0472">Membrane</keyword>
<dbReference type="SUPFAM" id="SSF51306">
    <property type="entry name" value="LexA/Signal peptidase"/>
    <property type="match status" value="1"/>
</dbReference>
<evidence type="ECO:0000256" key="7">
    <source>
        <dbReference type="PIRSR" id="PIRSR600223-1"/>
    </source>
</evidence>
<dbReference type="PANTHER" id="PTHR12383:SF16">
    <property type="entry name" value="MITOCHONDRIAL INNER MEMBRANE PROTEASE SUBUNIT 1"/>
    <property type="match status" value="1"/>
</dbReference>
<comment type="similarity">
    <text evidence="6">Belongs to the peptidase S26 family. IMP1 subfamily.</text>
</comment>
<protein>
    <recommendedName>
        <fullName evidence="8">Peptidase S26 domain-containing protein</fullName>
    </recommendedName>
</protein>
<dbReference type="Proteomes" id="UP000245383">
    <property type="component" value="Unassembled WGS sequence"/>
</dbReference>
<evidence type="ECO:0000256" key="5">
    <source>
        <dbReference type="ARBA" id="ARBA00023136"/>
    </source>
</evidence>
<dbReference type="EMBL" id="MBFR01000160">
    <property type="protein sequence ID" value="PVU92481.1"/>
    <property type="molecule type" value="Genomic_DNA"/>
</dbReference>
<organism evidence="9 10">
    <name type="scientific">Smittium simulii</name>
    <dbReference type="NCBI Taxonomy" id="133385"/>
    <lineage>
        <taxon>Eukaryota</taxon>
        <taxon>Fungi</taxon>
        <taxon>Fungi incertae sedis</taxon>
        <taxon>Zoopagomycota</taxon>
        <taxon>Kickxellomycotina</taxon>
        <taxon>Harpellomycetes</taxon>
        <taxon>Harpellales</taxon>
        <taxon>Legeriomycetaceae</taxon>
        <taxon>Smittium</taxon>
    </lineage>
</organism>
<feature type="domain" description="Peptidase S26" evidence="8">
    <location>
        <begin position="11"/>
        <end position="95"/>
    </location>
</feature>
<evidence type="ECO:0000256" key="2">
    <source>
        <dbReference type="ARBA" id="ARBA00022792"/>
    </source>
</evidence>
<evidence type="ECO:0000256" key="4">
    <source>
        <dbReference type="ARBA" id="ARBA00023128"/>
    </source>
</evidence>
<evidence type="ECO:0000313" key="10">
    <source>
        <dbReference type="Proteomes" id="UP000245383"/>
    </source>
</evidence>
<comment type="caution">
    <text evidence="9">The sequence shown here is derived from an EMBL/GenBank/DDBJ whole genome shotgun (WGS) entry which is preliminary data.</text>
</comment>
<dbReference type="OrthoDB" id="308440at2759"/>
<dbReference type="PANTHER" id="PTHR12383">
    <property type="entry name" value="PROTEASE FAMILY S26 MITOCHONDRIAL INNER MEMBRANE PROTEASE-RELATED"/>
    <property type="match status" value="1"/>
</dbReference>
<evidence type="ECO:0000256" key="1">
    <source>
        <dbReference type="ARBA" id="ARBA00004273"/>
    </source>
</evidence>
<dbReference type="InterPro" id="IPR036286">
    <property type="entry name" value="LexA/Signal_pep-like_sf"/>
</dbReference>
<accession>A0A2T9YJH2</accession>
<feature type="active site" evidence="7">
    <location>
        <position position="82"/>
    </location>
</feature>
<keyword evidence="3" id="KW-0378">Hydrolase</keyword>
<dbReference type="GO" id="GO:0006465">
    <property type="term" value="P:signal peptide processing"/>
    <property type="evidence" value="ECO:0007669"/>
    <property type="project" value="InterPro"/>
</dbReference>
<reference evidence="9 10" key="1">
    <citation type="journal article" date="2018" name="MBio">
        <title>Comparative Genomics Reveals the Core Gene Toolbox for the Fungus-Insect Symbiosis.</title>
        <authorList>
            <person name="Wang Y."/>
            <person name="Stata M."/>
            <person name="Wang W."/>
            <person name="Stajich J.E."/>
            <person name="White M.M."/>
            <person name="Moncalvo J.M."/>
        </authorList>
    </citation>
    <scope>NUCLEOTIDE SEQUENCE [LARGE SCALE GENOMIC DNA]</scope>
    <source>
        <strain evidence="9 10">SWE-8-4</strain>
    </source>
</reference>
<gene>
    <name evidence="9" type="ORF">BB561_003781</name>
</gene>
<feature type="active site" evidence="7">
    <location>
        <position position="38"/>
    </location>
</feature>
<comment type="subcellular location">
    <subcellularLocation>
        <location evidence="1">Mitochondrion inner membrane</location>
    </subcellularLocation>
</comment>
<proteinExistence type="inferred from homology"/>
<dbReference type="PRINTS" id="PR00727">
    <property type="entry name" value="LEADERPTASE"/>
</dbReference>
<dbReference type="AlphaFoldDB" id="A0A2T9YJH2"/>
<keyword evidence="2" id="KW-0999">Mitochondrion inner membrane</keyword>
<dbReference type="Gene3D" id="2.10.109.10">
    <property type="entry name" value="Umud Fragment, subunit A"/>
    <property type="match status" value="1"/>
</dbReference>
<name>A0A2T9YJH2_9FUNG</name>
<feature type="domain" description="Peptidase S26" evidence="8">
    <location>
        <begin position="101"/>
        <end position="144"/>
    </location>
</feature>
<dbReference type="CDD" id="cd06530">
    <property type="entry name" value="S26_SPase_I"/>
    <property type="match status" value="1"/>
</dbReference>
<keyword evidence="10" id="KW-1185">Reference proteome</keyword>
<dbReference type="STRING" id="133385.A0A2T9YJH2"/>
<evidence type="ECO:0000259" key="8">
    <source>
        <dbReference type="Pfam" id="PF10502"/>
    </source>
</evidence>
<dbReference type="GO" id="GO:0042720">
    <property type="term" value="C:mitochondrial inner membrane peptidase complex"/>
    <property type="evidence" value="ECO:0007669"/>
    <property type="project" value="TreeGrafter"/>
</dbReference>
<evidence type="ECO:0000256" key="6">
    <source>
        <dbReference type="ARBA" id="ARBA00038445"/>
    </source>
</evidence>
<evidence type="ECO:0000313" key="9">
    <source>
        <dbReference type="EMBL" id="PVU92481.1"/>
    </source>
</evidence>
<dbReference type="InterPro" id="IPR052064">
    <property type="entry name" value="Mito_IMP1_subunit"/>
</dbReference>
<dbReference type="GO" id="GO:0004252">
    <property type="term" value="F:serine-type endopeptidase activity"/>
    <property type="evidence" value="ECO:0007669"/>
    <property type="project" value="InterPro"/>
</dbReference>
<keyword evidence="4" id="KW-0496">Mitochondrion</keyword>
<dbReference type="InterPro" id="IPR000223">
    <property type="entry name" value="Pept_S26A_signal_pept_1"/>
</dbReference>
<dbReference type="GO" id="GO:0006627">
    <property type="term" value="P:protein processing involved in protein targeting to mitochondrion"/>
    <property type="evidence" value="ECO:0007669"/>
    <property type="project" value="TreeGrafter"/>
</dbReference>